<dbReference type="GO" id="GO:0006891">
    <property type="term" value="P:intra-Golgi vesicle-mediated transport"/>
    <property type="evidence" value="ECO:0007669"/>
    <property type="project" value="UniProtKB-UniRule"/>
</dbReference>
<feature type="domain" description="Conserved Oligomeric Golgi complex subunit 6 C-terminal" evidence="12">
    <location>
        <begin position="184"/>
        <end position="652"/>
    </location>
</feature>
<dbReference type="OMA" id="HSCLDFF"/>
<evidence type="ECO:0000256" key="5">
    <source>
        <dbReference type="ARBA" id="ARBA00022927"/>
    </source>
</evidence>
<accession>A0A0L0SF99</accession>
<sequence length="654" mass="72113">MIPVRRRLQEAIACPVFRPAFNDPDGARATTDALVALDEWCGDEEELPDGTTLHDDIEDSQLNLYDELIQLANVVEKRIGCYERDIVAMIETCVTTKSVFATAKTGATNFIRDIDAKTAEIDKLRTEEDQLRKFIDENVLSDDEMALLSSPSPDLSEGFFAALDKARSLEARFASEPDRGSLNAEILDACRMHLETAFDRMYSWVQSHLSVFVVLTPELPAFLPRVLLAFQSRPVLLAVIAEELAGQRRIALQRWFNDALTRGSGLSLIGPVATPRDVTTRRGSTTSTTSGAPLELTSYDPLRFVGDLYSWLHNVTTAEMDLWTTRAGLPRPVAVELVDKSTLGICRPVQLRVEQALEDAMSDDTGSLFEDIVLPFRVEHLLHVNADLLTRTFPAQANLVAMTRDLQATSLKLFKSALEELAQFTTQDLQIPDSGELLPTANVQRAVDLIWSMARTHSTYPSVDPTAVTDVKPFLDLIVDPCLQACVIAAQKLPLTDGNVFLLNCLERLKDALQTICDSKGSALQSQVQIYLDSLVAEHHRALLSESGIASIIDLLDHNPNHESLAQLGCSPVSLADAIAQFDAMLISGHPGVAASLSSLTNKEYVTLINDRALGQFMDDYVRLLKAIADDRNGELYKDLVPRPEGEVQTLLCL</sequence>
<dbReference type="Pfam" id="PF06419">
    <property type="entry name" value="COG6_N"/>
    <property type="match status" value="1"/>
</dbReference>
<proteinExistence type="inferred from homology"/>
<comment type="function">
    <text evidence="9">Acts as a component of the peripheral membrane COG complex that is involved in intra-Golgi protein trafficking. COG is located at the cis-Golgi, and regulates tethering of retrograde intra-Golgi vesicles and possibly a number of other membrane trafficking events.</text>
</comment>
<evidence type="ECO:0000313" key="13">
    <source>
        <dbReference type="EMBL" id="KNE61122.1"/>
    </source>
</evidence>
<dbReference type="SMART" id="SM01087">
    <property type="entry name" value="COG6"/>
    <property type="match status" value="1"/>
</dbReference>
<dbReference type="AlphaFoldDB" id="A0A0L0SF99"/>
<evidence type="ECO:0000256" key="6">
    <source>
        <dbReference type="ARBA" id="ARBA00023034"/>
    </source>
</evidence>
<comment type="similarity">
    <text evidence="2 10">Belongs to the COG6 family.</text>
</comment>
<evidence type="ECO:0000259" key="12">
    <source>
        <dbReference type="Pfam" id="PF20653"/>
    </source>
</evidence>
<dbReference type="GO" id="GO:0015031">
    <property type="term" value="P:protein transport"/>
    <property type="evidence" value="ECO:0007669"/>
    <property type="project" value="UniProtKB-KW"/>
</dbReference>
<evidence type="ECO:0000256" key="2">
    <source>
        <dbReference type="ARBA" id="ARBA00011023"/>
    </source>
</evidence>
<dbReference type="GO" id="GO:0000139">
    <property type="term" value="C:Golgi membrane"/>
    <property type="evidence" value="ECO:0007669"/>
    <property type="project" value="UniProtKB-SubCell"/>
</dbReference>
<keyword evidence="14" id="KW-1185">Reference proteome</keyword>
<dbReference type="GO" id="GO:0017119">
    <property type="term" value="C:Golgi transport complex"/>
    <property type="evidence" value="ECO:0007669"/>
    <property type="project" value="UniProtKB-UniRule"/>
</dbReference>
<dbReference type="InterPro" id="IPR010490">
    <property type="entry name" value="COG6"/>
</dbReference>
<evidence type="ECO:0000259" key="11">
    <source>
        <dbReference type="Pfam" id="PF06419"/>
    </source>
</evidence>
<dbReference type="Pfam" id="PF20653">
    <property type="entry name" value="COG6_C"/>
    <property type="match status" value="1"/>
</dbReference>
<evidence type="ECO:0000313" key="14">
    <source>
        <dbReference type="Proteomes" id="UP000054350"/>
    </source>
</evidence>
<keyword evidence="4 10" id="KW-0813">Transport</keyword>
<dbReference type="eggNOG" id="KOG3758">
    <property type="taxonomic scope" value="Eukaryota"/>
</dbReference>
<comment type="function">
    <text evidence="10">Acts as component of the peripheral membrane COG complex that is involved in intra-Golgi protein trafficking. COG is located at the cis-Golgi, and regulates tethering of retrograde intra-Golgi vesicles and possibly a number of other membrane trafficking events.</text>
</comment>
<keyword evidence="6 10" id="KW-0333">Golgi apparatus</keyword>
<protein>
    <recommendedName>
        <fullName evidence="3 10">Conserved oligomeric Golgi complex subunit 6</fullName>
        <shortName evidence="10">COG complex subunit 6</shortName>
    </recommendedName>
    <alternativeName>
        <fullName evidence="8 10">Component of oligomeric Golgi complex 6</fullName>
    </alternativeName>
</protein>
<dbReference type="InterPro" id="IPR048369">
    <property type="entry name" value="COG6_C"/>
</dbReference>
<dbReference type="InterPro" id="IPR048368">
    <property type="entry name" value="COG6_N"/>
</dbReference>
<evidence type="ECO:0000256" key="10">
    <source>
        <dbReference type="RuleBase" id="RU365075"/>
    </source>
</evidence>
<evidence type="ECO:0000256" key="9">
    <source>
        <dbReference type="ARBA" id="ARBA00043873"/>
    </source>
</evidence>
<evidence type="ECO:0000256" key="4">
    <source>
        <dbReference type="ARBA" id="ARBA00022448"/>
    </source>
</evidence>
<dbReference type="EMBL" id="GG745337">
    <property type="protein sequence ID" value="KNE61122.1"/>
    <property type="molecule type" value="Genomic_DNA"/>
</dbReference>
<evidence type="ECO:0000256" key="7">
    <source>
        <dbReference type="ARBA" id="ARBA00023136"/>
    </source>
</evidence>
<reference evidence="14" key="2">
    <citation type="submission" date="2009-11" db="EMBL/GenBank/DDBJ databases">
        <title>The Genome Sequence of Allomyces macrogynus strain ATCC 38327.</title>
        <authorList>
            <consortium name="The Broad Institute Genome Sequencing Platform"/>
            <person name="Russ C."/>
            <person name="Cuomo C."/>
            <person name="Shea T."/>
            <person name="Young S.K."/>
            <person name="Zeng Q."/>
            <person name="Koehrsen M."/>
            <person name="Haas B."/>
            <person name="Borodovsky M."/>
            <person name="Guigo R."/>
            <person name="Alvarado L."/>
            <person name="Berlin A."/>
            <person name="Borenstein D."/>
            <person name="Chen Z."/>
            <person name="Engels R."/>
            <person name="Freedman E."/>
            <person name="Gellesch M."/>
            <person name="Goldberg J."/>
            <person name="Griggs A."/>
            <person name="Gujja S."/>
            <person name="Heiman D."/>
            <person name="Hepburn T."/>
            <person name="Howarth C."/>
            <person name="Jen D."/>
            <person name="Larson L."/>
            <person name="Lewis B."/>
            <person name="Mehta T."/>
            <person name="Park D."/>
            <person name="Pearson M."/>
            <person name="Roberts A."/>
            <person name="Saif S."/>
            <person name="Shenoy N."/>
            <person name="Sisk P."/>
            <person name="Stolte C."/>
            <person name="Sykes S."/>
            <person name="Walk T."/>
            <person name="White J."/>
            <person name="Yandava C."/>
            <person name="Burger G."/>
            <person name="Gray M.W."/>
            <person name="Holland P.W.H."/>
            <person name="King N."/>
            <person name="Lang F.B.F."/>
            <person name="Roger A.J."/>
            <person name="Ruiz-Trillo I."/>
            <person name="Lander E."/>
            <person name="Nusbaum C."/>
        </authorList>
    </citation>
    <scope>NUCLEOTIDE SEQUENCE [LARGE SCALE GENOMIC DNA]</scope>
    <source>
        <strain evidence="14">ATCC 38327</strain>
    </source>
</reference>
<keyword evidence="7 10" id="KW-0472">Membrane</keyword>
<organism evidence="13 14">
    <name type="scientific">Allomyces macrogynus (strain ATCC 38327)</name>
    <name type="common">Allomyces javanicus var. macrogynus</name>
    <dbReference type="NCBI Taxonomy" id="578462"/>
    <lineage>
        <taxon>Eukaryota</taxon>
        <taxon>Fungi</taxon>
        <taxon>Fungi incertae sedis</taxon>
        <taxon>Blastocladiomycota</taxon>
        <taxon>Blastocladiomycetes</taxon>
        <taxon>Blastocladiales</taxon>
        <taxon>Blastocladiaceae</taxon>
        <taxon>Allomyces</taxon>
    </lineage>
</organism>
<comment type="subunit">
    <text evidence="10">Component of the conserved oligomeric Golgi complex.</text>
</comment>
<evidence type="ECO:0000256" key="1">
    <source>
        <dbReference type="ARBA" id="ARBA00004395"/>
    </source>
</evidence>
<dbReference type="STRING" id="578462.A0A0L0SF99"/>
<keyword evidence="5 10" id="KW-0653">Protein transport</keyword>
<comment type="subcellular location">
    <subcellularLocation>
        <location evidence="1 10">Golgi apparatus membrane</location>
        <topology evidence="1 10">Peripheral membrane protein</topology>
    </subcellularLocation>
</comment>
<feature type="domain" description="Conserved oligomeric complex COG6 N-terminal" evidence="11">
    <location>
        <begin position="52"/>
        <end position="150"/>
    </location>
</feature>
<name>A0A0L0SF99_ALLM3</name>
<dbReference type="PANTHER" id="PTHR21506">
    <property type="entry name" value="COMPONENT OF OLIGOMERIC GOLGI COMPLEX 6"/>
    <property type="match status" value="1"/>
</dbReference>
<evidence type="ECO:0000256" key="3">
    <source>
        <dbReference type="ARBA" id="ARBA00020973"/>
    </source>
</evidence>
<gene>
    <name evidence="13" type="ORF">AMAG_06873</name>
</gene>
<evidence type="ECO:0000256" key="8">
    <source>
        <dbReference type="ARBA" id="ARBA00031348"/>
    </source>
</evidence>
<dbReference type="PANTHER" id="PTHR21506:SF0">
    <property type="entry name" value="CONSERVED OLIGOMERIC GOLGI COMPLEX SUBUNIT 6"/>
    <property type="match status" value="1"/>
</dbReference>
<reference evidence="13 14" key="1">
    <citation type="submission" date="2009-11" db="EMBL/GenBank/DDBJ databases">
        <title>Annotation of Allomyces macrogynus ATCC 38327.</title>
        <authorList>
            <consortium name="The Broad Institute Genome Sequencing Platform"/>
            <person name="Russ C."/>
            <person name="Cuomo C."/>
            <person name="Burger G."/>
            <person name="Gray M.W."/>
            <person name="Holland P.W.H."/>
            <person name="King N."/>
            <person name="Lang F.B.F."/>
            <person name="Roger A.J."/>
            <person name="Ruiz-Trillo I."/>
            <person name="Young S.K."/>
            <person name="Zeng Q."/>
            <person name="Gargeya S."/>
            <person name="Fitzgerald M."/>
            <person name="Haas B."/>
            <person name="Abouelleil A."/>
            <person name="Alvarado L."/>
            <person name="Arachchi H.M."/>
            <person name="Berlin A."/>
            <person name="Chapman S.B."/>
            <person name="Gearin G."/>
            <person name="Goldberg J."/>
            <person name="Griggs A."/>
            <person name="Gujja S."/>
            <person name="Hansen M."/>
            <person name="Heiman D."/>
            <person name="Howarth C."/>
            <person name="Larimer J."/>
            <person name="Lui A."/>
            <person name="MacDonald P.J.P."/>
            <person name="McCowen C."/>
            <person name="Montmayeur A."/>
            <person name="Murphy C."/>
            <person name="Neiman D."/>
            <person name="Pearson M."/>
            <person name="Priest M."/>
            <person name="Roberts A."/>
            <person name="Saif S."/>
            <person name="Shea T."/>
            <person name="Sisk P."/>
            <person name="Stolte C."/>
            <person name="Sykes S."/>
            <person name="Wortman J."/>
            <person name="Nusbaum C."/>
            <person name="Birren B."/>
        </authorList>
    </citation>
    <scope>NUCLEOTIDE SEQUENCE [LARGE SCALE GENOMIC DNA]</scope>
    <source>
        <strain evidence="13 14">ATCC 38327</strain>
    </source>
</reference>
<dbReference type="OrthoDB" id="272987at2759"/>
<dbReference type="Proteomes" id="UP000054350">
    <property type="component" value="Unassembled WGS sequence"/>
</dbReference>
<dbReference type="VEuPathDB" id="FungiDB:AMAG_06873"/>